<evidence type="ECO:0000313" key="3">
    <source>
        <dbReference type="Proteomes" id="UP000184188"/>
    </source>
</evidence>
<dbReference type="GO" id="GO:0006396">
    <property type="term" value="P:RNA processing"/>
    <property type="evidence" value="ECO:0007669"/>
    <property type="project" value="InterPro"/>
</dbReference>
<keyword evidence="3" id="KW-1185">Reference proteome</keyword>
<proteinExistence type="predicted"/>
<evidence type="ECO:0000259" key="1">
    <source>
        <dbReference type="PROSITE" id="PS50142"/>
    </source>
</evidence>
<sequence>MSTSVYSEEGRVNAICAIASYNPSSPTTPHLITALHAPFSFSLIGNRHLALVGDAVLRLVLTLGGFHRTVNGDTPNDVLSTVLSNAHLAQRGFELGIDQFIYINPTQAAPVSENVVASTVKAILGAVFLDSGKNIAAVERSAAAMGIVWLE</sequence>
<dbReference type="GeneID" id="34614445"/>
<dbReference type="CDD" id="cd00593">
    <property type="entry name" value="RIBOc"/>
    <property type="match status" value="1"/>
</dbReference>
<dbReference type="Pfam" id="PF00636">
    <property type="entry name" value="Ribonuclease_3"/>
    <property type="match status" value="1"/>
</dbReference>
<dbReference type="EMBL" id="KV878341">
    <property type="protein sequence ID" value="OJJ46830.1"/>
    <property type="molecule type" value="Genomic_DNA"/>
</dbReference>
<organism evidence="2 3">
    <name type="scientific">Penicilliopsis zonata CBS 506.65</name>
    <dbReference type="NCBI Taxonomy" id="1073090"/>
    <lineage>
        <taxon>Eukaryota</taxon>
        <taxon>Fungi</taxon>
        <taxon>Dikarya</taxon>
        <taxon>Ascomycota</taxon>
        <taxon>Pezizomycotina</taxon>
        <taxon>Eurotiomycetes</taxon>
        <taxon>Eurotiomycetidae</taxon>
        <taxon>Eurotiales</taxon>
        <taxon>Aspergillaceae</taxon>
        <taxon>Penicilliopsis</taxon>
    </lineage>
</organism>
<feature type="domain" description="RNase III" evidence="1">
    <location>
        <begin position="46"/>
        <end position="132"/>
    </location>
</feature>
<dbReference type="SUPFAM" id="SSF69065">
    <property type="entry name" value="RNase III domain-like"/>
    <property type="match status" value="1"/>
</dbReference>
<protein>
    <recommendedName>
        <fullName evidence="1">RNase III domain-containing protein</fullName>
    </recommendedName>
</protein>
<dbReference type="InterPro" id="IPR036389">
    <property type="entry name" value="RNase_III_sf"/>
</dbReference>
<dbReference type="PROSITE" id="PS50142">
    <property type="entry name" value="RNASE_3_2"/>
    <property type="match status" value="1"/>
</dbReference>
<dbReference type="InterPro" id="IPR000999">
    <property type="entry name" value="RNase_III_dom"/>
</dbReference>
<dbReference type="GO" id="GO:0004525">
    <property type="term" value="F:ribonuclease III activity"/>
    <property type="evidence" value="ECO:0007669"/>
    <property type="project" value="InterPro"/>
</dbReference>
<reference evidence="3" key="1">
    <citation type="journal article" date="2017" name="Genome Biol.">
        <title>Comparative genomics reveals high biological diversity and specific adaptations in the industrially and medically important fungal genus Aspergillus.</title>
        <authorList>
            <person name="de Vries R.P."/>
            <person name="Riley R."/>
            <person name="Wiebenga A."/>
            <person name="Aguilar-Osorio G."/>
            <person name="Amillis S."/>
            <person name="Uchima C.A."/>
            <person name="Anderluh G."/>
            <person name="Asadollahi M."/>
            <person name="Askin M."/>
            <person name="Barry K."/>
            <person name="Battaglia E."/>
            <person name="Bayram O."/>
            <person name="Benocci T."/>
            <person name="Braus-Stromeyer S.A."/>
            <person name="Caldana C."/>
            <person name="Canovas D."/>
            <person name="Cerqueira G.C."/>
            <person name="Chen F."/>
            <person name="Chen W."/>
            <person name="Choi C."/>
            <person name="Clum A."/>
            <person name="Dos Santos R.A."/>
            <person name="Damasio A.R."/>
            <person name="Diallinas G."/>
            <person name="Emri T."/>
            <person name="Fekete E."/>
            <person name="Flipphi M."/>
            <person name="Freyberg S."/>
            <person name="Gallo A."/>
            <person name="Gournas C."/>
            <person name="Habgood R."/>
            <person name="Hainaut M."/>
            <person name="Harispe M.L."/>
            <person name="Henrissat B."/>
            <person name="Hilden K.S."/>
            <person name="Hope R."/>
            <person name="Hossain A."/>
            <person name="Karabika E."/>
            <person name="Karaffa L."/>
            <person name="Karanyi Z."/>
            <person name="Krasevec N."/>
            <person name="Kuo A."/>
            <person name="Kusch H."/>
            <person name="LaButti K."/>
            <person name="Lagendijk E.L."/>
            <person name="Lapidus A."/>
            <person name="Levasseur A."/>
            <person name="Lindquist E."/>
            <person name="Lipzen A."/>
            <person name="Logrieco A.F."/>
            <person name="MacCabe A."/>
            <person name="Maekelae M.R."/>
            <person name="Malavazi I."/>
            <person name="Melin P."/>
            <person name="Meyer V."/>
            <person name="Mielnichuk N."/>
            <person name="Miskei M."/>
            <person name="Molnar A.P."/>
            <person name="Mule G."/>
            <person name="Ngan C.Y."/>
            <person name="Orejas M."/>
            <person name="Orosz E."/>
            <person name="Ouedraogo J.P."/>
            <person name="Overkamp K.M."/>
            <person name="Park H.-S."/>
            <person name="Perrone G."/>
            <person name="Piumi F."/>
            <person name="Punt P.J."/>
            <person name="Ram A.F."/>
            <person name="Ramon A."/>
            <person name="Rauscher S."/>
            <person name="Record E."/>
            <person name="Riano-Pachon D.M."/>
            <person name="Robert V."/>
            <person name="Roehrig J."/>
            <person name="Ruller R."/>
            <person name="Salamov A."/>
            <person name="Salih N.S."/>
            <person name="Samson R.A."/>
            <person name="Sandor E."/>
            <person name="Sanguinetti M."/>
            <person name="Schuetze T."/>
            <person name="Sepcic K."/>
            <person name="Shelest E."/>
            <person name="Sherlock G."/>
            <person name="Sophianopoulou V."/>
            <person name="Squina F.M."/>
            <person name="Sun H."/>
            <person name="Susca A."/>
            <person name="Todd R.B."/>
            <person name="Tsang A."/>
            <person name="Unkles S.E."/>
            <person name="van de Wiele N."/>
            <person name="van Rossen-Uffink D."/>
            <person name="Oliveira J.V."/>
            <person name="Vesth T.C."/>
            <person name="Visser J."/>
            <person name="Yu J.-H."/>
            <person name="Zhou M."/>
            <person name="Andersen M.R."/>
            <person name="Archer D.B."/>
            <person name="Baker S.E."/>
            <person name="Benoit I."/>
            <person name="Brakhage A.A."/>
            <person name="Braus G.H."/>
            <person name="Fischer R."/>
            <person name="Frisvad J.C."/>
            <person name="Goldman G.H."/>
            <person name="Houbraken J."/>
            <person name="Oakley B."/>
            <person name="Pocsi I."/>
            <person name="Scazzocchio C."/>
            <person name="Seiboth B."/>
            <person name="vanKuyk P.A."/>
            <person name="Wortman J."/>
            <person name="Dyer P.S."/>
            <person name="Grigoriev I.V."/>
        </authorList>
    </citation>
    <scope>NUCLEOTIDE SEQUENCE [LARGE SCALE GENOMIC DNA]</scope>
    <source>
        <strain evidence="3">CBS 506.65</strain>
    </source>
</reference>
<dbReference type="STRING" id="1073090.A0A1L9SHY0"/>
<dbReference type="AlphaFoldDB" id="A0A1L9SHY0"/>
<dbReference type="OrthoDB" id="67027at2759"/>
<name>A0A1L9SHY0_9EURO</name>
<evidence type="ECO:0000313" key="2">
    <source>
        <dbReference type="EMBL" id="OJJ46830.1"/>
    </source>
</evidence>
<dbReference type="VEuPathDB" id="FungiDB:ASPZODRAFT_24937"/>
<dbReference type="Proteomes" id="UP000184188">
    <property type="component" value="Unassembled WGS sequence"/>
</dbReference>
<accession>A0A1L9SHY0</accession>
<dbReference type="RefSeq" id="XP_022581340.1">
    <property type="nucleotide sequence ID" value="XM_022727981.1"/>
</dbReference>
<gene>
    <name evidence="2" type="ORF">ASPZODRAFT_24937</name>
</gene>
<dbReference type="Gene3D" id="1.10.1520.10">
    <property type="entry name" value="Ribonuclease III domain"/>
    <property type="match status" value="1"/>
</dbReference>